<dbReference type="SUPFAM" id="SSF53448">
    <property type="entry name" value="Nucleotide-diphospho-sugar transferases"/>
    <property type="match status" value="1"/>
</dbReference>
<evidence type="ECO:0000259" key="2">
    <source>
        <dbReference type="Pfam" id="PF22640"/>
    </source>
</evidence>
<reference evidence="3 4" key="1">
    <citation type="submission" date="2024-02" db="EMBL/GenBank/DDBJ databases">
        <title>Roseibium algae sp. nov., isolated from marine alga (Grateloupia sp.), showing potential in myo-inositol conversion.</title>
        <authorList>
            <person name="Wang Y."/>
        </authorList>
    </citation>
    <scope>NUCLEOTIDE SEQUENCE [LARGE SCALE GENOMIC DNA]</scope>
    <source>
        <strain evidence="3 4">H3510</strain>
    </source>
</reference>
<dbReference type="Gene3D" id="3.90.550.10">
    <property type="entry name" value="Spore Coat Polysaccharide Biosynthesis Protein SpsA, Chain A"/>
    <property type="match status" value="1"/>
</dbReference>
<protein>
    <submittedName>
        <fullName evidence="3">Sugar phosphate nucleotidyltransferase</fullName>
    </submittedName>
</protein>
<comment type="caution">
    <text evidence="3">The sequence shown here is derived from an EMBL/GenBank/DDBJ whole genome shotgun (WGS) entry which is preliminary data.</text>
</comment>
<dbReference type="InterPro" id="IPR005835">
    <property type="entry name" value="NTP_transferase_dom"/>
</dbReference>
<sequence length="500" mass="55147">MDEIANSRHIIPAIMIGGTGNRLWPLSRSNMPKQFLCLTNEKSLFQNTLARVEHPIFANPWFLTAQSFVELVNAQSEEAGNAYDGIVLEPMQRGTAAALAAVALKLAKSDPDALVLAMPADHVVGNPENFVSAVERSIPLAEDGKIVTFGIVPTEPETGFGYIRPSEPYMLNGVEIGALVEQPGGFLEKPDRERAEQFVSAGYLWNAGIFLFKVSVLAAELKRHAPETFQAANAAIDRGEDRTFSNHVVHIPSAEDFAKCPHDVPIDIAVMEKSDCVAVVPCNDIEWADIGSLSALWEISHKDMDERRNVTVGDALLNETRNCFVHAQAGRKVVLGHVDDMVVIDSEDAVVILPRHQSQRVKDIVKTLKASNAKQVKFTRSSTRSWGTVSIDRTFDSSQVCAVTLKKQVPITYRVAGAEREVWMIHGHGAAEYSEDGAFKRFQPGVPVSFREGQIVTLRNITGNAEFTYVRNEPDFDHAIEDWFPQVAKIELDVATSRFA</sequence>
<gene>
    <name evidence="3" type="ORF">V6575_21625</name>
</gene>
<dbReference type="InterPro" id="IPR029044">
    <property type="entry name" value="Nucleotide-diphossugar_trans"/>
</dbReference>
<dbReference type="EMBL" id="JBAKIA010000024">
    <property type="protein sequence ID" value="MEJ8476690.1"/>
    <property type="molecule type" value="Genomic_DNA"/>
</dbReference>
<dbReference type="InterPro" id="IPR051161">
    <property type="entry name" value="Mannose-6P_isomerase_type2"/>
</dbReference>
<dbReference type="RefSeq" id="WP_340277401.1">
    <property type="nucleotide sequence ID" value="NZ_JBAKIA010000024.1"/>
</dbReference>
<feature type="domain" description="MannoseP isomerase/GMP-like beta-helix" evidence="2">
    <location>
        <begin position="319"/>
        <end position="368"/>
    </location>
</feature>
<dbReference type="SUPFAM" id="SSF51182">
    <property type="entry name" value="RmlC-like cupins"/>
    <property type="match status" value="1"/>
</dbReference>
<dbReference type="PANTHER" id="PTHR46390">
    <property type="entry name" value="MANNOSE-1-PHOSPHATE GUANYLYLTRANSFERASE"/>
    <property type="match status" value="1"/>
</dbReference>
<dbReference type="Pfam" id="PF00483">
    <property type="entry name" value="NTP_transferase"/>
    <property type="match status" value="1"/>
</dbReference>
<dbReference type="Proteomes" id="UP001385499">
    <property type="component" value="Unassembled WGS sequence"/>
</dbReference>
<dbReference type="PANTHER" id="PTHR46390:SF1">
    <property type="entry name" value="MANNOSE-1-PHOSPHATE GUANYLYLTRANSFERASE"/>
    <property type="match status" value="1"/>
</dbReference>
<proteinExistence type="predicted"/>
<name>A0ABU8TR94_9HYPH</name>
<feature type="domain" description="Nucleotidyl transferase" evidence="1">
    <location>
        <begin position="13"/>
        <end position="304"/>
    </location>
</feature>
<evidence type="ECO:0000259" key="1">
    <source>
        <dbReference type="Pfam" id="PF00483"/>
    </source>
</evidence>
<accession>A0ABU8TR94</accession>
<dbReference type="CDD" id="cd02509">
    <property type="entry name" value="GDP-M1P_Guanylyltransferase"/>
    <property type="match status" value="1"/>
</dbReference>
<organism evidence="3 4">
    <name type="scientific">Roseibium algae</name>
    <dbReference type="NCBI Taxonomy" id="3123038"/>
    <lineage>
        <taxon>Bacteria</taxon>
        <taxon>Pseudomonadati</taxon>
        <taxon>Pseudomonadota</taxon>
        <taxon>Alphaproteobacteria</taxon>
        <taxon>Hyphomicrobiales</taxon>
        <taxon>Stappiaceae</taxon>
        <taxon>Roseibium</taxon>
    </lineage>
</organism>
<evidence type="ECO:0000313" key="4">
    <source>
        <dbReference type="Proteomes" id="UP001385499"/>
    </source>
</evidence>
<dbReference type="InterPro" id="IPR011051">
    <property type="entry name" value="RmlC_Cupin_sf"/>
</dbReference>
<dbReference type="Pfam" id="PF22640">
    <property type="entry name" value="ManC_GMP_beta-helix"/>
    <property type="match status" value="1"/>
</dbReference>
<evidence type="ECO:0000313" key="3">
    <source>
        <dbReference type="EMBL" id="MEJ8476690.1"/>
    </source>
</evidence>
<dbReference type="InterPro" id="IPR054566">
    <property type="entry name" value="ManC/GMP-like_b-helix"/>
</dbReference>
<keyword evidence="4" id="KW-1185">Reference proteome</keyword>
<dbReference type="InterPro" id="IPR049577">
    <property type="entry name" value="GMPP_N"/>
</dbReference>